<evidence type="ECO:0000256" key="1">
    <source>
        <dbReference type="ARBA" id="ARBA00004141"/>
    </source>
</evidence>
<feature type="transmembrane region" description="Helical" evidence="6">
    <location>
        <begin position="7"/>
        <end position="24"/>
    </location>
</feature>
<proteinExistence type="inferred from homology"/>
<feature type="transmembrane region" description="Helical" evidence="6">
    <location>
        <begin position="237"/>
        <end position="267"/>
    </location>
</feature>
<evidence type="ECO:0000313" key="8">
    <source>
        <dbReference type="Proteomes" id="UP000824056"/>
    </source>
</evidence>
<evidence type="ECO:0000256" key="4">
    <source>
        <dbReference type="ARBA" id="ARBA00022989"/>
    </source>
</evidence>
<dbReference type="Proteomes" id="UP000824056">
    <property type="component" value="Unassembled WGS sequence"/>
</dbReference>
<comment type="similarity">
    <text evidence="2">Belongs to the autoinducer-2 exporter (AI-2E) (TC 2.A.86) family.</text>
</comment>
<dbReference type="Pfam" id="PF01594">
    <property type="entry name" value="AI-2E_transport"/>
    <property type="match status" value="1"/>
</dbReference>
<dbReference type="GO" id="GO:0055085">
    <property type="term" value="P:transmembrane transport"/>
    <property type="evidence" value="ECO:0007669"/>
    <property type="project" value="TreeGrafter"/>
</dbReference>
<name>A0A9D2FSY3_9FIRM</name>
<reference evidence="7" key="2">
    <citation type="submission" date="2021-04" db="EMBL/GenBank/DDBJ databases">
        <authorList>
            <person name="Gilroy R."/>
        </authorList>
    </citation>
    <scope>NUCLEOTIDE SEQUENCE</scope>
    <source>
        <strain evidence="7">1068</strain>
    </source>
</reference>
<keyword evidence="3 6" id="KW-0812">Transmembrane</keyword>
<evidence type="ECO:0000313" key="7">
    <source>
        <dbReference type="EMBL" id="HIZ66769.1"/>
    </source>
</evidence>
<evidence type="ECO:0000256" key="2">
    <source>
        <dbReference type="ARBA" id="ARBA00009773"/>
    </source>
</evidence>
<dbReference type="InterPro" id="IPR002549">
    <property type="entry name" value="AI-2E-like"/>
</dbReference>
<evidence type="ECO:0000256" key="6">
    <source>
        <dbReference type="SAM" id="Phobius"/>
    </source>
</evidence>
<dbReference type="PANTHER" id="PTHR21716">
    <property type="entry name" value="TRANSMEMBRANE PROTEIN"/>
    <property type="match status" value="1"/>
</dbReference>
<accession>A0A9D2FSY3</accession>
<dbReference type="GO" id="GO:0016020">
    <property type="term" value="C:membrane"/>
    <property type="evidence" value="ECO:0007669"/>
    <property type="project" value="UniProtKB-SubCell"/>
</dbReference>
<dbReference type="AlphaFoldDB" id="A0A9D2FSY3"/>
<feature type="transmembrane region" description="Helical" evidence="6">
    <location>
        <begin position="311"/>
        <end position="337"/>
    </location>
</feature>
<keyword evidence="5 6" id="KW-0472">Membrane</keyword>
<reference evidence="7" key="1">
    <citation type="journal article" date="2021" name="PeerJ">
        <title>Extensive microbial diversity within the chicken gut microbiome revealed by metagenomics and culture.</title>
        <authorList>
            <person name="Gilroy R."/>
            <person name="Ravi A."/>
            <person name="Getino M."/>
            <person name="Pursley I."/>
            <person name="Horton D.L."/>
            <person name="Alikhan N.F."/>
            <person name="Baker D."/>
            <person name="Gharbi K."/>
            <person name="Hall N."/>
            <person name="Watson M."/>
            <person name="Adriaenssens E.M."/>
            <person name="Foster-Nyarko E."/>
            <person name="Jarju S."/>
            <person name="Secka A."/>
            <person name="Antonio M."/>
            <person name="Oren A."/>
            <person name="Chaudhuri R.R."/>
            <person name="La Ragione R."/>
            <person name="Hildebrand F."/>
            <person name="Pallen M.J."/>
        </authorList>
    </citation>
    <scope>NUCLEOTIDE SEQUENCE</scope>
    <source>
        <strain evidence="7">1068</strain>
    </source>
</reference>
<protein>
    <submittedName>
        <fullName evidence="7">AI-2E family transporter</fullName>
    </submittedName>
</protein>
<feature type="transmembrane region" description="Helical" evidence="6">
    <location>
        <begin position="154"/>
        <end position="176"/>
    </location>
</feature>
<keyword evidence="4 6" id="KW-1133">Transmembrane helix</keyword>
<dbReference type="EMBL" id="DXBG01000302">
    <property type="protein sequence ID" value="HIZ66769.1"/>
    <property type="molecule type" value="Genomic_DNA"/>
</dbReference>
<sequence>MKWRQWLLMAAVTAGVLLGVKYALPVMLPFIFGWILAEAVYPFAAFLGERKVARKLHFTSAGIGAGIILALTVACIGLILSGAEYITGKVGECIRYLPQVKEEAVKVIERCCSGAEQLTGISAKKSSVYVYEQVERLGTHLLDSTMDMNRAVDGVKGCFLVVGVLIVAIVSAILFLQERQKVRRLLDSSRFLGKIKHLGAGLWTGGKAYLRAQIKIMGIISLVCIVGLWLLRVKHFLGFGLAVGILDAFPVLGTGTFLIPAGIFLLLSGETAVGVGYFLLYLVTAAIRQLLEPRLIGEGMGISPLAVLLSVYLGLFFYGGWGFLLGPLSGLLLYGIFKEWDFHKFL</sequence>
<feature type="transmembrane region" description="Helical" evidence="6">
    <location>
        <begin position="214"/>
        <end position="231"/>
    </location>
</feature>
<evidence type="ECO:0000256" key="3">
    <source>
        <dbReference type="ARBA" id="ARBA00022692"/>
    </source>
</evidence>
<feature type="transmembrane region" description="Helical" evidence="6">
    <location>
        <begin position="60"/>
        <end position="80"/>
    </location>
</feature>
<gene>
    <name evidence="7" type="ORF">H9809_12885</name>
</gene>
<comment type="subcellular location">
    <subcellularLocation>
        <location evidence="1">Membrane</location>
        <topology evidence="1">Multi-pass membrane protein</topology>
    </subcellularLocation>
</comment>
<comment type="caution">
    <text evidence="7">The sequence shown here is derived from an EMBL/GenBank/DDBJ whole genome shotgun (WGS) entry which is preliminary data.</text>
</comment>
<organism evidence="7 8">
    <name type="scientific">Candidatus Blautia pullicola</name>
    <dbReference type="NCBI Taxonomy" id="2838498"/>
    <lineage>
        <taxon>Bacteria</taxon>
        <taxon>Bacillati</taxon>
        <taxon>Bacillota</taxon>
        <taxon>Clostridia</taxon>
        <taxon>Lachnospirales</taxon>
        <taxon>Lachnospiraceae</taxon>
        <taxon>Blautia</taxon>
    </lineage>
</organism>
<dbReference type="PANTHER" id="PTHR21716:SF68">
    <property type="entry name" value="TRANSPORT PROTEIN YTVI-RELATED"/>
    <property type="match status" value="1"/>
</dbReference>
<evidence type="ECO:0000256" key="5">
    <source>
        <dbReference type="ARBA" id="ARBA00023136"/>
    </source>
</evidence>